<dbReference type="STRING" id="252740.A0A423WFW0"/>
<keyword evidence="2" id="KW-1185">Reference proteome</keyword>
<evidence type="ECO:0000313" key="2">
    <source>
        <dbReference type="Proteomes" id="UP000284375"/>
    </source>
</evidence>
<accession>A0A423WFW0</accession>
<gene>
    <name evidence="1" type="ORF">VSDG_02552</name>
</gene>
<dbReference type="SUPFAM" id="SSF53335">
    <property type="entry name" value="S-adenosyl-L-methionine-dependent methyltransferases"/>
    <property type="match status" value="1"/>
</dbReference>
<organism evidence="1 2">
    <name type="scientific">Cytospora chrysosperma</name>
    <name type="common">Cytospora canker fungus</name>
    <name type="synonym">Sphaeria chrysosperma</name>
    <dbReference type="NCBI Taxonomy" id="252740"/>
    <lineage>
        <taxon>Eukaryota</taxon>
        <taxon>Fungi</taxon>
        <taxon>Dikarya</taxon>
        <taxon>Ascomycota</taxon>
        <taxon>Pezizomycotina</taxon>
        <taxon>Sordariomycetes</taxon>
        <taxon>Sordariomycetidae</taxon>
        <taxon>Diaporthales</taxon>
        <taxon>Cytosporaceae</taxon>
        <taxon>Cytospora</taxon>
    </lineage>
</organism>
<dbReference type="AlphaFoldDB" id="A0A423WFW0"/>
<dbReference type="Proteomes" id="UP000284375">
    <property type="component" value="Unassembled WGS sequence"/>
</dbReference>
<dbReference type="Gene3D" id="3.40.50.150">
    <property type="entry name" value="Vaccinia Virus protein VP39"/>
    <property type="match status" value="1"/>
</dbReference>
<name>A0A423WFW0_CYTCH</name>
<proteinExistence type="predicted"/>
<reference evidence="1 2" key="1">
    <citation type="submission" date="2015-09" db="EMBL/GenBank/DDBJ databases">
        <title>Host preference determinants of Valsa canker pathogens revealed by comparative genomics.</title>
        <authorList>
            <person name="Yin Z."/>
            <person name="Huang L."/>
        </authorList>
    </citation>
    <scope>NUCLEOTIDE SEQUENCE [LARGE SCALE GENOMIC DNA]</scope>
    <source>
        <strain evidence="1 2">YSFL</strain>
    </source>
</reference>
<dbReference type="OrthoDB" id="506498at2759"/>
<comment type="caution">
    <text evidence="1">The sequence shown here is derived from an EMBL/GenBank/DDBJ whole genome shotgun (WGS) entry which is preliminary data.</text>
</comment>
<dbReference type="InterPro" id="IPR029063">
    <property type="entry name" value="SAM-dependent_MTases_sf"/>
</dbReference>
<evidence type="ECO:0008006" key="3">
    <source>
        <dbReference type="Google" id="ProtNLM"/>
    </source>
</evidence>
<protein>
    <recommendedName>
        <fullName evidence="3">Methyltransferase domain-containing protein</fullName>
    </recommendedName>
</protein>
<sequence length="101" mass="11641">MEVNSQDIPVPDNYLETEEAERLQLMHHVFHILFDRRLIFPNPIPPPRRILDCGFGSASWAIEVADTYERCEVVGVDIASHMSPPDLPPNLYLEIDDLNER</sequence>
<dbReference type="EMBL" id="LJZO01000005">
    <property type="protein sequence ID" value="ROW02314.1"/>
    <property type="molecule type" value="Genomic_DNA"/>
</dbReference>
<evidence type="ECO:0000313" key="1">
    <source>
        <dbReference type="EMBL" id="ROW02314.1"/>
    </source>
</evidence>